<dbReference type="Proteomes" id="UP000433788">
    <property type="component" value="Unassembled WGS sequence"/>
</dbReference>
<feature type="compositionally biased region" description="Basic and acidic residues" evidence="1">
    <location>
        <begin position="43"/>
        <end position="59"/>
    </location>
</feature>
<reference evidence="2 3" key="1">
    <citation type="submission" date="2019-11" db="EMBL/GenBank/DDBJ databases">
        <authorList>
            <person name="Zhang X.Y."/>
        </authorList>
    </citation>
    <scope>NUCLEOTIDE SEQUENCE [LARGE SCALE GENOMIC DNA]</scope>
    <source>
        <strain evidence="2 3">C176</strain>
    </source>
</reference>
<name>A0A6N7QSG2_9GAMM</name>
<protein>
    <submittedName>
        <fullName evidence="2">Uncharacterized protein</fullName>
    </submittedName>
</protein>
<evidence type="ECO:0000256" key="1">
    <source>
        <dbReference type="SAM" id="MobiDB-lite"/>
    </source>
</evidence>
<gene>
    <name evidence="2" type="ORF">GH984_06450</name>
</gene>
<organism evidence="2 3">
    <name type="scientific">Spiribacter salilacus</name>
    <dbReference type="NCBI Taxonomy" id="2664894"/>
    <lineage>
        <taxon>Bacteria</taxon>
        <taxon>Pseudomonadati</taxon>
        <taxon>Pseudomonadota</taxon>
        <taxon>Gammaproteobacteria</taxon>
        <taxon>Chromatiales</taxon>
        <taxon>Ectothiorhodospiraceae</taxon>
        <taxon>Spiribacter</taxon>
    </lineage>
</organism>
<dbReference type="AlphaFoldDB" id="A0A6N7QSG2"/>
<keyword evidence="3" id="KW-1185">Reference proteome</keyword>
<evidence type="ECO:0000313" key="2">
    <source>
        <dbReference type="EMBL" id="MRH78343.1"/>
    </source>
</evidence>
<proteinExistence type="predicted"/>
<comment type="caution">
    <text evidence="2">The sequence shown here is derived from an EMBL/GenBank/DDBJ whole genome shotgun (WGS) entry which is preliminary data.</text>
</comment>
<sequence>MAALGLLVFTLTGCYESASDVTLYEPGVYKGSDDPLLNQAGSAEREDALRERFGGQRDR</sequence>
<evidence type="ECO:0000313" key="3">
    <source>
        <dbReference type="Proteomes" id="UP000433788"/>
    </source>
</evidence>
<feature type="region of interest" description="Disordered" evidence="1">
    <location>
        <begin position="34"/>
        <end position="59"/>
    </location>
</feature>
<accession>A0A6N7QSG2</accession>
<dbReference type="EMBL" id="WJPP01000003">
    <property type="protein sequence ID" value="MRH78343.1"/>
    <property type="molecule type" value="Genomic_DNA"/>
</dbReference>